<dbReference type="SUPFAM" id="SSF53335">
    <property type="entry name" value="S-adenosyl-L-methionine-dependent methyltransferases"/>
    <property type="match status" value="1"/>
</dbReference>
<dbReference type="GO" id="GO:0016846">
    <property type="term" value="F:carbon-sulfur lyase activity"/>
    <property type="evidence" value="ECO:0007669"/>
    <property type="project" value="InterPro"/>
</dbReference>
<dbReference type="Pfam" id="PF04828">
    <property type="entry name" value="GFA"/>
    <property type="match status" value="1"/>
</dbReference>
<dbReference type="Pfam" id="PF13847">
    <property type="entry name" value="Methyltransf_31"/>
    <property type="match status" value="1"/>
</dbReference>
<evidence type="ECO:0000259" key="4">
    <source>
        <dbReference type="PROSITE" id="PS51891"/>
    </source>
</evidence>
<reference evidence="5 6" key="1">
    <citation type="submission" date="2020-01" db="EMBL/GenBank/DDBJ databases">
        <authorList>
            <consortium name="DOE Joint Genome Institute"/>
            <person name="Haridas S."/>
            <person name="Albert R."/>
            <person name="Binder M."/>
            <person name="Bloem J."/>
            <person name="Labutti K."/>
            <person name="Salamov A."/>
            <person name="Andreopoulos B."/>
            <person name="Baker S.E."/>
            <person name="Barry K."/>
            <person name="Bills G."/>
            <person name="Bluhm B.H."/>
            <person name="Cannon C."/>
            <person name="Castanera R."/>
            <person name="Culley D.E."/>
            <person name="Daum C."/>
            <person name="Ezra D."/>
            <person name="Gonzalez J.B."/>
            <person name="Henrissat B."/>
            <person name="Kuo A."/>
            <person name="Liang C."/>
            <person name="Lipzen A."/>
            <person name="Lutzoni F."/>
            <person name="Magnuson J."/>
            <person name="Mondo S."/>
            <person name="Nolan M."/>
            <person name="Ohm R."/>
            <person name="Pangilinan J."/>
            <person name="Park H.-J.H."/>
            <person name="Ramirez L."/>
            <person name="Alfaro M."/>
            <person name="Sun H."/>
            <person name="Tritt A."/>
            <person name="Yoshinaga Y."/>
            <person name="Zwiers L.-H.L."/>
            <person name="Turgeon B.G."/>
            <person name="Goodwin S.B."/>
            <person name="Spatafora J.W."/>
            <person name="Crous P.W."/>
            <person name="Grigoriev I.V."/>
        </authorList>
    </citation>
    <scope>NUCLEOTIDE SEQUENCE [LARGE SCALE GENOMIC DNA]</scope>
    <source>
        <strain evidence="5 6">CBS 611.86</strain>
    </source>
</reference>
<evidence type="ECO:0000256" key="2">
    <source>
        <dbReference type="ARBA" id="ARBA00022723"/>
    </source>
</evidence>
<keyword evidence="6" id="KW-1185">Reference proteome</keyword>
<keyword evidence="5" id="KW-0808">Transferase</keyword>
<comment type="similarity">
    <text evidence="1">Belongs to the Gfa family.</text>
</comment>
<keyword evidence="3" id="KW-0862">Zinc</keyword>
<sequence>MASSRQADNAIKFYGGKSHSYDDTWHVDFTKRFISYLDIEQGQHVLDLACGTGLLTLLEADAVGAAGRVVGVDVTPDMLVIAASKKRKESERYANVQLCEGDILDLEAVEGVRGQMFDIITVASALVLLPDPVAAIKHWSSYLNPGGIIALDSTHPRNLVSGMVFERTARRLGLSAPYNREWSQSEESLKEVLEAAGFAVEKVITVDYQAGYGKRYYEISDWEDFFVENVIMKDVSQTFANREIRPKAQQIFKEEWEKLAEGGRIEEVDVVFLGVARKPPEGSSSFMGNKARVAEAAKAEILFTGGCRCGGVRYASTATPTDITFCHCRACQQLSGSAFLPFVEVPTPSLKFTSSSSLTTLKLSNKADRTFCSGCGTPVTMVYHSDSENTSLTRASMDEESFKCEKPKFERHIFLDERVSWPVLPEQSGEK</sequence>
<dbReference type="PANTHER" id="PTHR43861">
    <property type="entry name" value="TRANS-ACONITATE 2-METHYLTRANSFERASE-RELATED"/>
    <property type="match status" value="1"/>
</dbReference>
<dbReference type="PANTHER" id="PTHR43861:SF1">
    <property type="entry name" value="TRANS-ACONITATE 2-METHYLTRANSFERASE"/>
    <property type="match status" value="1"/>
</dbReference>
<protein>
    <submittedName>
        <fullName evidence="5">S-adenosyl-L-methionine-dependent methyltransferase</fullName>
    </submittedName>
</protein>
<dbReference type="InterPro" id="IPR025714">
    <property type="entry name" value="Methyltranfer_dom"/>
</dbReference>
<dbReference type="InterPro" id="IPR006913">
    <property type="entry name" value="CENP-V/GFA"/>
</dbReference>
<comment type="caution">
    <text evidence="5">The sequence shown here is derived from an EMBL/GenBank/DDBJ whole genome shotgun (WGS) entry which is preliminary data.</text>
</comment>
<dbReference type="InterPro" id="IPR029063">
    <property type="entry name" value="SAM-dependent_MTases_sf"/>
</dbReference>
<gene>
    <name evidence="5" type="ORF">BDV95DRAFT_611656</name>
</gene>
<organism evidence="5 6">
    <name type="scientific">Massariosphaeria phaeospora</name>
    <dbReference type="NCBI Taxonomy" id="100035"/>
    <lineage>
        <taxon>Eukaryota</taxon>
        <taxon>Fungi</taxon>
        <taxon>Dikarya</taxon>
        <taxon>Ascomycota</taxon>
        <taxon>Pezizomycotina</taxon>
        <taxon>Dothideomycetes</taxon>
        <taxon>Pleosporomycetidae</taxon>
        <taxon>Pleosporales</taxon>
        <taxon>Pleosporales incertae sedis</taxon>
        <taxon>Massariosphaeria</taxon>
    </lineage>
</organism>
<dbReference type="PROSITE" id="PS51891">
    <property type="entry name" value="CENP_V_GFA"/>
    <property type="match status" value="1"/>
</dbReference>
<evidence type="ECO:0000256" key="3">
    <source>
        <dbReference type="ARBA" id="ARBA00022833"/>
    </source>
</evidence>
<name>A0A7C8HZR9_9PLEO</name>
<dbReference type="CDD" id="cd02440">
    <property type="entry name" value="AdoMet_MTases"/>
    <property type="match status" value="1"/>
</dbReference>
<dbReference type="InterPro" id="IPR011057">
    <property type="entry name" value="Mss4-like_sf"/>
</dbReference>
<dbReference type="GO" id="GO:0046872">
    <property type="term" value="F:metal ion binding"/>
    <property type="evidence" value="ECO:0007669"/>
    <property type="project" value="UniProtKB-KW"/>
</dbReference>
<dbReference type="Proteomes" id="UP000481861">
    <property type="component" value="Unassembled WGS sequence"/>
</dbReference>
<evidence type="ECO:0000313" key="5">
    <source>
        <dbReference type="EMBL" id="KAF2866594.1"/>
    </source>
</evidence>
<keyword evidence="5" id="KW-0489">Methyltransferase</keyword>
<proteinExistence type="inferred from homology"/>
<evidence type="ECO:0000256" key="1">
    <source>
        <dbReference type="ARBA" id="ARBA00005495"/>
    </source>
</evidence>
<dbReference type="AlphaFoldDB" id="A0A7C8HZR9"/>
<accession>A0A7C8HZR9</accession>
<dbReference type="GO" id="GO:0008168">
    <property type="term" value="F:methyltransferase activity"/>
    <property type="evidence" value="ECO:0007669"/>
    <property type="project" value="UniProtKB-KW"/>
</dbReference>
<dbReference type="Gene3D" id="3.90.1590.10">
    <property type="entry name" value="glutathione-dependent formaldehyde- activating enzyme (gfa)"/>
    <property type="match status" value="1"/>
</dbReference>
<dbReference type="Gene3D" id="3.40.50.150">
    <property type="entry name" value="Vaccinia Virus protein VP39"/>
    <property type="match status" value="1"/>
</dbReference>
<dbReference type="EMBL" id="JAADJZ010000027">
    <property type="protein sequence ID" value="KAF2866594.1"/>
    <property type="molecule type" value="Genomic_DNA"/>
</dbReference>
<dbReference type="SUPFAM" id="SSF51316">
    <property type="entry name" value="Mss4-like"/>
    <property type="match status" value="1"/>
</dbReference>
<feature type="domain" description="CENP-V/GFA" evidence="4">
    <location>
        <begin position="303"/>
        <end position="410"/>
    </location>
</feature>
<keyword evidence="2" id="KW-0479">Metal-binding</keyword>
<dbReference type="GO" id="GO:0032259">
    <property type="term" value="P:methylation"/>
    <property type="evidence" value="ECO:0007669"/>
    <property type="project" value="UniProtKB-KW"/>
</dbReference>
<evidence type="ECO:0000313" key="6">
    <source>
        <dbReference type="Proteomes" id="UP000481861"/>
    </source>
</evidence>
<dbReference type="OrthoDB" id="6329284at2759"/>